<proteinExistence type="predicted"/>
<dbReference type="Pfam" id="PF03007">
    <property type="entry name" value="WS_DGAT_cat"/>
    <property type="match status" value="1"/>
</dbReference>
<accession>A0ABP3L4M0</accession>
<comment type="caution">
    <text evidence="2">The sequence shown here is derived from an EMBL/GenBank/DDBJ whole genome shotgun (WGS) entry which is preliminary data.</text>
</comment>
<dbReference type="RefSeq" id="WP_344097266.1">
    <property type="nucleotide sequence ID" value="NZ_BAAAHB010000133.1"/>
</dbReference>
<dbReference type="InterPro" id="IPR004255">
    <property type="entry name" value="O-acyltransferase_WSD1_N"/>
</dbReference>
<dbReference type="SUPFAM" id="SSF52777">
    <property type="entry name" value="CoA-dependent acyltransferases"/>
    <property type="match status" value="1"/>
</dbReference>
<name>A0ABP3L4M0_9ACTN</name>
<protein>
    <recommendedName>
        <fullName evidence="1">O-acyltransferase WSD1-like N-terminal domain-containing protein</fullName>
    </recommendedName>
</protein>
<evidence type="ECO:0000313" key="2">
    <source>
        <dbReference type="EMBL" id="GAA0493260.1"/>
    </source>
</evidence>
<reference evidence="3" key="1">
    <citation type="journal article" date="2019" name="Int. J. Syst. Evol. Microbiol.">
        <title>The Global Catalogue of Microorganisms (GCM) 10K type strain sequencing project: providing services to taxonomists for standard genome sequencing and annotation.</title>
        <authorList>
            <consortium name="The Broad Institute Genomics Platform"/>
            <consortium name="The Broad Institute Genome Sequencing Center for Infectious Disease"/>
            <person name="Wu L."/>
            <person name="Ma J."/>
        </authorList>
    </citation>
    <scope>NUCLEOTIDE SEQUENCE [LARGE SCALE GENOMIC DNA]</scope>
    <source>
        <strain evidence="3">JCM 10649</strain>
    </source>
</reference>
<gene>
    <name evidence="2" type="ORF">GCM10009544_62070</name>
</gene>
<dbReference type="Proteomes" id="UP001499895">
    <property type="component" value="Unassembled WGS sequence"/>
</dbReference>
<organism evidence="2 3">
    <name type="scientific">Streptomyces stramineus</name>
    <dbReference type="NCBI Taxonomy" id="173861"/>
    <lineage>
        <taxon>Bacteria</taxon>
        <taxon>Bacillati</taxon>
        <taxon>Actinomycetota</taxon>
        <taxon>Actinomycetes</taxon>
        <taxon>Kitasatosporales</taxon>
        <taxon>Streptomycetaceae</taxon>
        <taxon>Streptomyces</taxon>
    </lineage>
</organism>
<evidence type="ECO:0000313" key="3">
    <source>
        <dbReference type="Proteomes" id="UP001499895"/>
    </source>
</evidence>
<feature type="domain" description="O-acyltransferase WSD1-like N-terminal" evidence="1">
    <location>
        <begin position="47"/>
        <end position="171"/>
    </location>
</feature>
<dbReference type="EMBL" id="BAAAHB010000133">
    <property type="protein sequence ID" value="GAA0493260.1"/>
    <property type="molecule type" value="Genomic_DNA"/>
</dbReference>
<keyword evidence="3" id="KW-1185">Reference proteome</keyword>
<sequence length="420" mass="45396">MTRTPEPPSPLDRTMRAFPVRHPDARLRIGALLHLTGAAPDIGVLRGRIADRLPALPVLTHYLAGSGTRWETEHRFEPAAHVVDHPLPPGPAHLDRAVQRLLRDPLPEGAPHWRVWLLRGHVPGGYAVLYLVHHAVQDGAGMLHTLETLFTADGVPEDRSSAVFHGFAGAPRLTLPDRVRALATASRTARRTAVWNSSRHPLSSLRTFRWAEVPTRSLRAVARTRSGTVNDAYLATLAHALQGWAGSYWPLVHRSAHLELTMPANVRRPGEAGAPGNRSVMVRLALPGGDVPLERRLEGAVRATAPLRSGRSREALRRATASSYAPQWLLRGITRLCATPAHATVGVSGLVLRHGLELDGDPVTRVAPVGCLPGGSPLGVLALAYRGTSTACFIADRAVPGLDTLHQRWRRTVLTGGDGV</sequence>
<evidence type="ECO:0000259" key="1">
    <source>
        <dbReference type="Pfam" id="PF03007"/>
    </source>
</evidence>